<dbReference type="InterPro" id="IPR017439">
    <property type="entry name" value="Amidohydrolase"/>
</dbReference>
<dbReference type="RefSeq" id="WP_238722278.1">
    <property type="nucleotide sequence ID" value="NZ_JAHQCW010000027.1"/>
</dbReference>
<dbReference type="GO" id="GO:0005737">
    <property type="term" value="C:cytoplasm"/>
    <property type="evidence" value="ECO:0007669"/>
    <property type="project" value="TreeGrafter"/>
</dbReference>
<dbReference type="InterPro" id="IPR011650">
    <property type="entry name" value="Peptidase_M20_dimer"/>
</dbReference>
<dbReference type="InterPro" id="IPR036264">
    <property type="entry name" value="Bact_exopeptidase_dim_dom"/>
</dbReference>
<feature type="domain" description="Peptidase M20 dimerisation" evidence="2">
    <location>
        <begin position="224"/>
        <end position="314"/>
    </location>
</feature>
<accession>A0A949K386</accession>
<evidence type="ECO:0000313" key="4">
    <source>
        <dbReference type="Proteomes" id="UP000712157"/>
    </source>
</evidence>
<dbReference type="PANTHER" id="PTHR30575">
    <property type="entry name" value="PEPTIDASE M20"/>
    <property type="match status" value="1"/>
</dbReference>
<dbReference type="GO" id="GO:0016805">
    <property type="term" value="F:dipeptidase activity"/>
    <property type="evidence" value="ECO:0007669"/>
    <property type="project" value="TreeGrafter"/>
</dbReference>
<feature type="binding site" evidence="1">
    <location>
        <position position="202"/>
    </location>
    <ligand>
        <name>Mn(2+)</name>
        <dbReference type="ChEBI" id="CHEBI:29035"/>
        <label>2</label>
    </ligand>
</feature>
<keyword evidence="4" id="KW-1185">Reference proteome</keyword>
<dbReference type="GO" id="GO:0046872">
    <property type="term" value="F:metal ion binding"/>
    <property type="evidence" value="ECO:0007669"/>
    <property type="project" value="UniProtKB-KW"/>
</dbReference>
<evidence type="ECO:0000313" key="3">
    <source>
        <dbReference type="EMBL" id="MBU9737935.1"/>
    </source>
</evidence>
<dbReference type="InterPro" id="IPR052030">
    <property type="entry name" value="Peptidase_M20/M20A_hydrolases"/>
</dbReference>
<dbReference type="Proteomes" id="UP000712157">
    <property type="component" value="Unassembled WGS sequence"/>
</dbReference>
<dbReference type="Gene3D" id="3.40.630.10">
    <property type="entry name" value="Zn peptidases"/>
    <property type="match status" value="2"/>
</dbReference>
<keyword evidence="1" id="KW-0464">Manganese</keyword>
<feature type="binding site" evidence="1">
    <location>
        <position position="142"/>
    </location>
    <ligand>
        <name>Mn(2+)</name>
        <dbReference type="ChEBI" id="CHEBI:29035"/>
        <label>2</label>
    </ligand>
</feature>
<protein>
    <submittedName>
        <fullName evidence="3">Amidohydrolase</fullName>
    </submittedName>
</protein>
<dbReference type="GO" id="GO:0071713">
    <property type="term" value="F:para-aminobenzoyl-glutamate hydrolase activity"/>
    <property type="evidence" value="ECO:0007669"/>
    <property type="project" value="TreeGrafter"/>
</dbReference>
<feature type="binding site" evidence="1">
    <location>
        <position position="178"/>
    </location>
    <ligand>
        <name>Mn(2+)</name>
        <dbReference type="ChEBI" id="CHEBI:29035"/>
        <label>2</label>
    </ligand>
</feature>
<comment type="caution">
    <text evidence="3">The sequence shown here is derived from an EMBL/GenBank/DDBJ whole genome shotgun (WGS) entry which is preliminary data.</text>
</comment>
<organism evidence="3 4">
    <name type="scientific">Diplocloster agilis</name>
    <dbReference type="NCBI Taxonomy" id="2850323"/>
    <lineage>
        <taxon>Bacteria</taxon>
        <taxon>Bacillati</taxon>
        <taxon>Bacillota</taxon>
        <taxon>Clostridia</taxon>
        <taxon>Lachnospirales</taxon>
        <taxon>Lachnospiraceae</taxon>
        <taxon>Diplocloster</taxon>
    </lineage>
</organism>
<dbReference type="SUPFAM" id="SSF53187">
    <property type="entry name" value="Zn-dependent exopeptidases"/>
    <property type="match status" value="1"/>
</dbReference>
<sequence>MEHTYEQQLLHYRRDFHRHPETAWLEYRTSAVLAGRLEELGYEVQAGEEIIDPDKMISPIGEKARNSHRDKVLEEMPEWKPYLQRMGNATGVIGVIDTHRPGPLTAFRFDMDALPIEETEGGGHLPCRQKFRSLWEQKMHACGHDGHSAVGIVLAEKIKNNLDKFRGRFMFIFQPAEEGAKGGKSITDSWKYSIPDYLFAFHIGFAKPDELVCGVDQFLVTTKFDVTFTGESAHAGTTPNKTRNALLAAAEATLRFQDIPPSPEGTIRVNVGCFTAGEARNAIAAKAYLQGETRGETEKLDAYVMNEVQKLIPQCAAHYQAGSELRVVGRTASEPSDTRLCRLIAREAEKLGIYREITLHRHFPASEDATWLMRMVREHGGEASYLLFGAALEAGHHSPEFDFDEQVLMKALRVLYRMACVLQPAGEG</sequence>
<feature type="binding site" evidence="1">
    <location>
        <position position="397"/>
    </location>
    <ligand>
        <name>Mn(2+)</name>
        <dbReference type="ChEBI" id="CHEBI:29035"/>
        <label>1</label>
    </ligand>
</feature>
<feature type="binding site" evidence="1">
    <location>
        <position position="144"/>
    </location>
    <ligand>
        <name>Mn(2+)</name>
        <dbReference type="ChEBI" id="CHEBI:29035"/>
        <label>2</label>
    </ligand>
</feature>
<name>A0A949K386_9FIRM</name>
<dbReference type="PIRSF" id="PIRSF005962">
    <property type="entry name" value="Pept_M20D_amidohydro"/>
    <property type="match status" value="1"/>
</dbReference>
<dbReference type="AlphaFoldDB" id="A0A949K386"/>
<dbReference type="NCBIfam" id="TIGR01891">
    <property type="entry name" value="amidohydrolases"/>
    <property type="match status" value="1"/>
</dbReference>
<dbReference type="SUPFAM" id="SSF55031">
    <property type="entry name" value="Bacterial exopeptidase dimerisation domain"/>
    <property type="match status" value="1"/>
</dbReference>
<dbReference type="EMBL" id="JAHQCW010000027">
    <property type="protein sequence ID" value="MBU9737935.1"/>
    <property type="molecule type" value="Genomic_DNA"/>
</dbReference>
<gene>
    <name evidence="3" type="ORF">KTH89_15430</name>
</gene>
<dbReference type="PANTHER" id="PTHR30575:SF3">
    <property type="entry name" value="PEPTIDASE M20 DIMERISATION DOMAIN-CONTAINING PROTEIN"/>
    <property type="match status" value="1"/>
</dbReference>
<keyword evidence="1" id="KW-0479">Metal-binding</keyword>
<dbReference type="GO" id="GO:0046657">
    <property type="term" value="P:folic acid catabolic process"/>
    <property type="evidence" value="ECO:0007669"/>
    <property type="project" value="TreeGrafter"/>
</dbReference>
<comment type="cofactor">
    <cofactor evidence="1">
        <name>Mn(2+)</name>
        <dbReference type="ChEBI" id="CHEBI:29035"/>
    </cofactor>
    <text evidence="1">The Mn(2+) ion enhances activity.</text>
</comment>
<dbReference type="Pfam" id="PF07687">
    <property type="entry name" value="M20_dimer"/>
    <property type="match status" value="1"/>
</dbReference>
<proteinExistence type="predicted"/>
<dbReference type="InterPro" id="IPR002933">
    <property type="entry name" value="Peptidase_M20"/>
</dbReference>
<evidence type="ECO:0000259" key="2">
    <source>
        <dbReference type="Pfam" id="PF07687"/>
    </source>
</evidence>
<evidence type="ECO:0000256" key="1">
    <source>
        <dbReference type="PIRSR" id="PIRSR005962-1"/>
    </source>
</evidence>
<reference evidence="3" key="1">
    <citation type="submission" date="2021-06" db="EMBL/GenBank/DDBJ databases">
        <title>Description of novel taxa of the family Lachnospiraceae.</title>
        <authorList>
            <person name="Chaplin A.V."/>
            <person name="Sokolova S.R."/>
            <person name="Pikina A.P."/>
            <person name="Korzhanova M."/>
            <person name="Belova V."/>
            <person name="Korostin D."/>
            <person name="Efimov B.A."/>
        </authorList>
    </citation>
    <scope>NUCLEOTIDE SEQUENCE</scope>
    <source>
        <strain evidence="3">ASD5720</strain>
    </source>
</reference>
<dbReference type="Pfam" id="PF01546">
    <property type="entry name" value="Peptidase_M20"/>
    <property type="match status" value="1"/>
</dbReference>